<proteinExistence type="predicted"/>
<protein>
    <submittedName>
        <fullName evidence="1">Uncharacterized protein</fullName>
    </submittedName>
</protein>
<reference evidence="1 2" key="1">
    <citation type="submission" date="2010-12" db="EMBL/GenBank/DDBJ databases">
        <title>Complete sequence of Desulfurispirillum indicum S5.</title>
        <authorList>
            <consortium name="US DOE Joint Genome Institute"/>
            <person name="Lucas S."/>
            <person name="Copeland A."/>
            <person name="Lapidus A."/>
            <person name="Cheng J.-F."/>
            <person name="Goodwin L."/>
            <person name="Pitluck S."/>
            <person name="Chertkov O."/>
            <person name="Held B."/>
            <person name="Detter J.C."/>
            <person name="Han C."/>
            <person name="Tapia R."/>
            <person name="Land M."/>
            <person name="Hauser L."/>
            <person name="Kyrpides N."/>
            <person name="Ivanova N."/>
            <person name="Mikhailova N."/>
            <person name="Haggblom M."/>
            <person name="Rauschenbach I."/>
            <person name="Bini E."/>
            <person name="Woyke T."/>
        </authorList>
    </citation>
    <scope>NUCLEOTIDE SEQUENCE [LARGE SCALE GENOMIC DNA]</scope>
    <source>
        <strain evidence="2">ATCC BAA-1389 / DSM 22839 / S5</strain>
    </source>
</reference>
<evidence type="ECO:0000313" key="2">
    <source>
        <dbReference type="Proteomes" id="UP000002572"/>
    </source>
</evidence>
<dbReference type="EMBL" id="CP002432">
    <property type="protein sequence ID" value="ADU65259.1"/>
    <property type="molecule type" value="Genomic_DNA"/>
</dbReference>
<sequence>MGSCLKGKSEATAKAGAYKCKHCKAISEKKGHLCEPKKIKKDEKKKS</sequence>
<evidence type="ECO:0000313" key="1">
    <source>
        <dbReference type="EMBL" id="ADU65259.1"/>
    </source>
</evidence>
<dbReference type="KEGG" id="din:Selin_0510"/>
<keyword evidence="2" id="KW-1185">Reference proteome</keyword>
<name>E6W0K7_DESIS</name>
<dbReference type="HOGENOM" id="CLU_3167242_0_0_0"/>
<dbReference type="STRING" id="653733.Selin_0510"/>
<dbReference type="AlphaFoldDB" id="E6W0K7"/>
<organism evidence="1 2">
    <name type="scientific">Desulfurispirillum indicum (strain ATCC BAA-1389 / DSM 22839 / S5)</name>
    <dbReference type="NCBI Taxonomy" id="653733"/>
    <lineage>
        <taxon>Bacteria</taxon>
        <taxon>Pseudomonadati</taxon>
        <taxon>Chrysiogenota</taxon>
        <taxon>Chrysiogenia</taxon>
        <taxon>Chrysiogenales</taxon>
        <taxon>Chrysiogenaceae</taxon>
        <taxon>Desulfurispirillum</taxon>
    </lineage>
</organism>
<gene>
    <name evidence="1" type="ordered locus">Selin_0510</name>
</gene>
<accession>E6W0K7</accession>
<dbReference type="InParanoid" id="E6W0K7"/>
<dbReference type="Proteomes" id="UP000002572">
    <property type="component" value="Chromosome"/>
</dbReference>